<dbReference type="InterPro" id="IPR013740">
    <property type="entry name" value="Redoxin"/>
</dbReference>
<keyword evidence="2" id="KW-0201">Cytochrome c-type biogenesis</keyword>
<comment type="subcellular location">
    <subcellularLocation>
        <location evidence="1">Cell envelope</location>
    </subcellularLocation>
</comment>
<gene>
    <name evidence="6" type="ORF">GCM10023231_30930</name>
</gene>
<protein>
    <recommendedName>
        <fullName evidence="5">Thioredoxin domain-containing protein</fullName>
    </recommendedName>
</protein>
<dbReference type="InterPro" id="IPR036249">
    <property type="entry name" value="Thioredoxin-like_sf"/>
</dbReference>
<keyword evidence="7" id="KW-1185">Reference proteome</keyword>
<dbReference type="InterPro" id="IPR017937">
    <property type="entry name" value="Thioredoxin_CS"/>
</dbReference>
<evidence type="ECO:0000256" key="1">
    <source>
        <dbReference type="ARBA" id="ARBA00004196"/>
    </source>
</evidence>
<dbReference type="PROSITE" id="PS51352">
    <property type="entry name" value="THIOREDOXIN_2"/>
    <property type="match status" value="1"/>
</dbReference>
<feature type="domain" description="Thioredoxin" evidence="5">
    <location>
        <begin position="60"/>
        <end position="208"/>
    </location>
</feature>
<dbReference type="PANTHER" id="PTHR42852">
    <property type="entry name" value="THIOL:DISULFIDE INTERCHANGE PROTEIN DSBE"/>
    <property type="match status" value="1"/>
</dbReference>
<dbReference type="CDD" id="cd02966">
    <property type="entry name" value="TlpA_like_family"/>
    <property type="match status" value="1"/>
</dbReference>
<dbReference type="InterPro" id="IPR050553">
    <property type="entry name" value="Thioredoxin_ResA/DsbE_sf"/>
</dbReference>
<dbReference type="InterPro" id="IPR013766">
    <property type="entry name" value="Thioredoxin_domain"/>
</dbReference>
<evidence type="ECO:0000256" key="2">
    <source>
        <dbReference type="ARBA" id="ARBA00022748"/>
    </source>
</evidence>
<keyword evidence="3" id="KW-0676">Redox-active center</keyword>
<evidence type="ECO:0000313" key="6">
    <source>
        <dbReference type="EMBL" id="GAA4799986.1"/>
    </source>
</evidence>
<dbReference type="Pfam" id="PF08534">
    <property type="entry name" value="Redoxin"/>
    <property type="match status" value="1"/>
</dbReference>
<keyword evidence="4" id="KW-1133">Transmembrane helix</keyword>
<keyword evidence="4" id="KW-0812">Transmembrane</keyword>
<dbReference type="RefSeq" id="WP_345232874.1">
    <property type="nucleotide sequence ID" value="NZ_BAABIQ010000041.1"/>
</dbReference>
<dbReference type="PANTHER" id="PTHR42852:SF17">
    <property type="entry name" value="THIOREDOXIN-LIKE PROTEIN HI_1115"/>
    <property type="match status" value="1"/>
</dbReference>
<evidence type="ECO:0000313" key="7">
    <source>
        <dbReference type="Proteomes" id="UP001501411"/>
    </source>
</evidence>
<dbReference type="EMBL" id="BAABIQ010000041">
    <property type="protein sequence ID" value="GAA4799986.1"/>
    <property type="molecule type" value="Genomic_DNA"/>
</dbReference>
<sequence length="209" mass="23661">MMCNNKDVSKEKAPTRKLWQFIRKNGFSMLVGIAIVILLVNPDAKSWILRQLMVTGIFNANISQKTFDATSTSTVDFDFEDEKGTVQNTSSLGGQVVFINFWASWCPPCRAEFPSIEKLYSKFKNNPDVFFLMINEDNNLAAAKAYLEKEKSSIPLYKVEGNVPDVIYSGTLPTTIVLDKNGKVRFHHEGFANYGAEKFVKQLEELIQE</sequence>
<dbReference type="SUPFAM" id="SSF52833">
    <property type="entry name" value="Thioredoxin-like"/>
    <property type="match status" value="1"/>
</dbReference>
<organism evidence="6 7">
    <name type="scientific">Olivibacter ginsenosidimutans</name>
    <dbReference type="NCBI Taxonomy" id="1176537"/>
    <lineage>
        <taxon>Bacteria</taxon>
        <taxon>Pseudomonadati</taxon>
        <taxon>Bacteroidota</taxon>
        <taxon>Sphingobacteriia</taxon>
        <taxon>Sphingobacteriales</taxon>
        <taxon>Sphingobacteriaceae</taxon>
        <taxon>Olivibacter</taxon>
    </lineage>
</organism>
<comment type="caution">
    <text evidence="6">The sequence shown here is derived from an EMBL/GenBank/DDBJ whole genome shotgun (WGS) entry which is preliminary data.</text>
</comment>
<reference evidence="7" key="1">
    <citation type="journal article" date="2019" name="Int. J. Syst. Evol. Microbiol.">
        <title>The Global Catalogue of Microorganisms (GCM) 10K type strain sequencing project: providing services to taxonomists for standard genome sequencing and annotation.</title>
        <authorList>
            <consortium name="The Broad Institute Genomics Platform"/>
            <consortium name="The Broad Institute Genome Sequencing Center for Infectious Disease"/>
            <person name="Wu L."/>
            <person name="Ma J."/>
        </authorList>
    </citation>
    <scope>NUCLEOTIDE SEQUENCE [LARGE SCALE GENOMIC DNA]</scope>
    <source>
        <strain evidence="7">JCM 18200</strain>
    </source>
</reference>
<feature type="transmembrane region" description="Helical" evidence="4">
    <location>
        <begin position="21"/>
        <end position="40"/>
    </location>
</feature>
<evidence type="ECO:0000259" key="5">
    <source>
        <dbReference type="PROSITE" id="PS51352"/>
    </source>
</evidence>
<evidence type="ECO:0000256" key="3">
    <source>
        <dbReference type="ARBA" id="ARBA00023284"/>
    </source>
</evidence>
<dbReference type="Gene3D" id="3.40.30.10">
    <property type="entry name" value="Glutaredoxin"/>
    <property type="match status" value="1"/>
</dbReference>
<evidence type="ECO:0000256" key="4">
    <source>
        <dbReference type="SAM" id="Phobius"/>
    </source>
</evidence>
<accession>A0ABP9BTN6</accession>
<dbReference type="Proteomes" id="UP001501411">
    <property type="component" value="Unassembled WGS sequence"/>
</dbReference>
<proteinExistence type="predicted"/>
<dbReference type="PROSITE" id="PS00194">
    <property type="entry name" value="THIOREDOXIN_1"/>
    <property type="match status" value="1"/>
</dbReference>
<keyword evidence="4" id="KW-0472">Membrane</keyword>
<name>A0ABP9BTN6_9SPHI</name>